<dbReference type="Gene3D" id="1.10.1220.10">
    <property type="entry name" value="Met repressor-like"/>
    <property type="match status" value="1"/>
</dbReference>
<dbReference type="InterPro" id="IPR013321">
    <property type="entry name" value="Arc_rbn_hlx_hlx"/>
</dbReference>
<evidence type="ECO:0008006" key="3">
    <source>
        <dbReference type="Google" id="ProtNLM"/>
    </source>
</evidence>
<protein>
    <recommendedName>
        <fullName evidence="3">Arc family DNA-binding protein</fullName>
    </recommendedName>
</protein>
<accession>A0A4U5W328</accession>
<name>A0A4U5W328_STRGB</name>
<dbReference type="RefSeq" id="WP_137304504.1">
    <property type="nucleotide sequence ID" value="NZ_BMVD01000019.1"/>
</dbReference>
<dbReference type="Proteomes" id="UP000308632">
    <property type="component" value="Unassembled WGS sequence"/>
</dbReference>
<dbReference type="GO" id="GO:0006355">
    <property type="term" value="P:regulation of DNA-templated transcription"/>
    <property type="evidence" value="ECO:0007669"/>
    <property type="project" value="InterPro"/>
</dbReference>
<sequence>MPRKNEKLEEKGQQVVVSVRFPRHLLDRIQAIAAVESTSANAVIRAGMEAWVRDRVASAEFRAASDAYIASAQQQVATALREPSLGTPGQP</sequence>
<dbReference type="AlphaFoldDB" id="A0A4U5W328"/>
<organism evidence="1 2">
    <name type="scientific">Streptomyces galbus</name>
    <dbReference type="NCBI Taxonomy" id="33898"/>
    <lineage>
        <taxon>Bacteria</taxon>
        <taxon>Bacillati</taxon>
        <taxon>Actinomycetota</taxon>
        <taxon>Actinomycetes</taxon>
        <taxon>Kitasatosporales</taxon>
        <taxon>Streptomycetaceae</taxon>
        <taxon>Streptomyces</taxon>
    </lineage>
</organism>
<dbReference type="InterPro" id="IPR010985">
    <property type="entry name" value="Ribbon_hlx_hlx"/>
</dbReference>
<gene>
    <name evidence="1" type="ORF">E4U92_35075</name>
</gene>
<dbReference type="SUPFAM" id="SSF47598">
    <property type="entry name" value="Ribbon-helix-helix"/>
    <property type="match status" value="1"/>
</dbReference>
<evidence type="ECO:0000313" key="2">
    <source>
        <dbReference type="Proteomes" id="UP000308632"/>
    </source>
</evidence>
<dbReference type="EMBL" id="SZPR01000044">
    <property type="protein sequence ID" value="TKS95816.1"/>
    <property type="molecule type" value="Genomic_DNA"/>
</dbReference>
<evidence type="ECO:0000313" key="1">
    <source>
        <dbReference type="EMBL" id="TKS95816.1"/>
    </source>
</evidence>
<proteinExistence type="predicted"/>
<reference evidence="1 2" key="1">
    <citation type="submission" date="2019-04" db="EMBL/GenBank/DDBJ databases">
        <title>Streptomyces lasaliensis sp.nov., an Actinomycete isolated from soil which produces the polyether antibiotic lasalocid.</title>
        <authorList>
            <person name="Erwin G."/>
            <person name="Haber C."/>
        </authorList>
    </citation>
    <scope>NUCLEOTIDE SEQUENCE [LARGE SCALE GENOMIC DNA]</scope>
    <source>
        <strain evidence="1 2">DSM 40089</strain>
    </source>
</reference>
<comment type="caution">
    <text evidence="1">The sequence shown here is derived from an EMBL/GenBank/DDBJ whole genome shotgun (WGS) entry which is preliminary data.</text>
</comment>